<dbReference type="EMBL" id="CAESAQ020000021">
    <property type="protein sequence ID" value="CAB5495745.1"/>
    <property type="molecule type" value="Genomic_DNA"/>
</dbReference>
<evidence type="ECO:0000313" key="4">
    <source>
        <dbReference type="EMBL" id="CAB5495745.1"/>
    </source>
</evidence>
<comment type="caution">
    <text evidence="4">The sequence shown here is derived from an EMBL/GenBank/DDBJ whole genome shotgun (WGS) entry which is preliminary data.</text>
</comment>
<keyword evidence="3" id="KW-0949">S-adenosyl-L-methionine</keyword>
<sequence length="199" mass="22465">MINNKKVKKPLALDAIIQDTQKINFNMTSENDVGALLRTLAATKNNGCSFLELGTGTGMSTSWILDGMSNTDTLITMDNDQTLLDIANKYLGHDERLTLVCEDGDEFIQRIYKEQKKFDFIFADTWSGKYQLLAQTLDMLNIGGLYIIDDMKEQENWPEGHELKVKELLEVLNSRIDLSVINMDWSCGVLLCTKIDKGS</sequence>
<evidence type="ECO:0000256" key="3">
    <source>
        <dbReference type="ARBA" id="ARBA00022691"/>
    </source>
</evidence>
<dbReference type="Gene3D" id="3.40.50.150">
    <property type="entry name" value="Vaccinia Virus protein VP39"/>
    <property type="match status" value="1"/>
</dbReference>
<keyword evidence="2 4" id="KW-0808">Transferase</keyword>
<dbReference type="GO" id="GO:0032259">
    <property type="term" value="P:methylation"/>
    <property type="evidence" value="ECO:0007669"/>
    <property type="project" value="UniProtKB-KW"/>
</dbReference>
<evidence type="ECO:0000256" key="1">
    <source>
        <dbReference type="ARBA" id="ARBA00022603"/>
    </source>
</evidence>
<dbReference type="PANTHER" id="PTHR43167">
    <property type="entry name" value="PUTATIVE (AFU_ORTHOLOGUE AFUA_6G01830)-RELATED"/>
    <property type="match status" value="1"/>
</dbReference>
<dbReference type="PANTHER" id="PTHR43167:SF1">
    <property type="entry name" value="PUTATIVE (AFU_ORTHOLOGUE AFUA_6G01830)-RELATED"/>
    <property type="match status" value="1"/>
</dbReference>
<organism evidence="4 5">
    <name type="scientific">Bathymodiolus thermophilus thioautotrophic gill symbiont</name>
    <dbReference type="NCBI Taxonomy" id="2360"/>
    <lineage>
        <taxon>Bacteria</taxon>
        <taxon>Pseudomonadati</taxon>
        <taxon>Pseudomonadota</taxon>
        <taxon>Gammaproteobacteria</taxon>
        <taxon>sulfur-oxidizing symbionts</taxon>
    </lineage>
</organism>
<gene>
    <name evidence="4" type="ORF">THERMOS_356</name>
</gene>
<reference evidence="4 5" key="1">
    <citation type="submission" date="2020-05" db="EMBL/GenBank/DDBJ databases">
        <authorList>
            <person name="Petersen J."/>
            <person name="Sayavedra L."/>
        </authorList>
    </citation>
    <scope>NUCLEOTIDE SEQUENCE [LARGE SCALE GENOMIC DNA]</scope>
    <source>
        <strain evidence="4">B thermophilus SOXS</strain>
    </source>
</reference>
<name>A0A8H9CEX3_9GAMM</name>
<accession>A0A8H9CEX3</accession>
<evidence type="ECO:0000256" key="2">
    <source>
        <dbReference type="ARBA" id="ARBA00022679"/>
    </source>
</evidence>
<dbReference type="AlphaFoldDB" id="A0A8H9CEX3"/>
<keyword evidence="1 4" id="KW-0489">Methyltransferase</keyword>
<protein>
    <submittedName>
        <fullName evidence="4">Cytidine/deoxycytidylate deaminase/nudix/methyltransferase domains protein</fullName>
    </submittedName>
</protein>
<dbReference type="RefSeq" id="WP_139458961.1">
    <property type="nucleotide sequence ID" value="NZ_CAESAQ020000021.1"/>
</dbReference>
<dbReference type="InterPro" id="IPR002935">
    <property type="entry name" value="SAM_O-MeTrfase"/>
</dbReference>
<keyword evidence="5" id="KW-1185">Reference proteome</keyword>
<dbReference type="Proteomes" id="UP000643672">
    <property type="component" value="Unassembled WGS sequence"/>
</dbReference>
<evidence type="ECO:0000313" key="5">
    <source>
        <dbReference type="Proteomes" id="UP000643672"/>
    </source>
</evidence>
<dbReference type="CDD" id="cd02440">
    <property type="entry name" value="AdoMet_MTases"/>
    <property type="match status" value="1"/>
</dbReference>
<dbReference type="Pfam" id="PF01596">
    <property type="entry name" value="Methyltransf_3"/>
    <property type="match status" value="1"/>
</dbReference>
<dbReference type="InterPro" id="IPR029063">
    <property type="entry name" value="SAM-dependent_MTases_sf"/>
</dbReference>
<proteinExistence type="predicted"/>
<dbReference type="SUPFAM" id="SSF53335">
    <property type="entry name" value="S-adenosyl-L-methionine-dependent methyltransferases"/>
    <property type="match status" value="1"/>
</dbReference>
<dbReference type="GO" id="GO:0008171">
    <property type="term" value="F:O-methyltransferase activity"/>
    <property type="evidence" value="ECO:0007669"/>
    <property type="project" value="InterPro"/>
</dbReference>